<dbReference type="SMART" id="SM00448">
    <property type="entry name" value="REC"/>
    <property type="match status" value="1"/>
</dbReference>
<sequence length="235" mass="25529">MRILVVEDDAGIAAGLRTNLQQRGYAVDVCDGVASAWGALRAERFDAVLLDLGLADGDGGDLLRRLRLSPAPGGAASAQVLPDPSTPVLIVTARDQVHQRIAGLDQGADDYLAKPFDMDELDARLRALLRRAAGRASPTIRYGDIEMDPAARTVHQGGKLVEMSPREFSVLLVLLEARGRVLSRQQIEERLYSWDAAIESNAVEVHIHHLRRKLGSACIQTMRGVGYFMPQEAAA</sequence>
<name>A0ABV8DD51_9BURK</name>
<evidence type="ECO:0000256" key="2">
    <source>
        <dbReference type="ARBA" id="ARBA00022490"/>
    </source>
</evidence>
<evidence type="ECO:0000256" key="8">
    <source>
        <dbReference type="PROSITE-ProRule" id="PRU00169"/>
    </source>
</evidence>
<comment type="caution">
    <text evidence="12">The sequence shown here is derived from an EMBL/GenBank/DDBJ whole genome shotgun (WGS) entry which is preliminary data.</text>
</comment>
<dbReference type="PROSITE" id="PS51755">
    <property type="entry name" value="OMPR_PHOB"/>
    <property type="match status" value="1"/>
</dbReference>
<feature type="domain" description="OmpR/PhoB-type" evidence="11">
    <location>
        <begin position="137"/>
        <end position="231"/>
    </location>
</feature>
<dbReference type="Gene3D" id="1.10.10.10">
    <property type="entry name" value="Winged helix-like DNA-binding domain superfamily/Winged helix DNA-binding domain"/>
    <property type="match status" value="1"/>
</dbReference>
<dbReference type="EMBL" id="JBHSAJ010000053">
    <property type="protein sequence ID" value="MFC3936468.1"/>
    <property type="molecule type" value="Genomic_DNA"/>
</dbReference>
<comment type="subcellular location">
    <subcellularLocation>
        <location evidence="1">Cytoplasm</location>
    </subcellularLocation>
</comment>
<dbReference type="Proteomes" id="UP001595693">
    <property type="component" value="Unassembled WGS sequence"/>
</dbReference>
<protein>
    <submittedName>
        <fullName evidence="12">Response regulator transcription factor</fullName>
    </submittedName>
</protein>
<dbReference type="Pfam" id="PF00072">
    <property type="entry name" value="Response_reg"/>
    <property type="match status" value="1"/>
</dbReference>
<proteinExistence type="predicted"/>
<dbReference type="InterPro" id="IPR001867">
    <property type="entry name" value="OmpR/PhoB-type_DNA-bd"/>
</dbReference>
<dbReference type="InterPro" id="IPR039420">
    <property type="entry name" value="WalR-like"/>
</dbReference>
<keyword evidence="13" id="KW-1185">Reference proteome</keyword>
<evidence type="ECO:0000256" key="6">
    <source>
        <dbReference type="ARBA" id="ARBA00023125"/>
    </source>
</evidence>
<dbReference type="InterPro" id="IPR001789">
    <property type="entry name" value="Sig_transdc_resp-reg_receiver"/>
</dbReference>
<evidence type="ECO:0000256" key="1">
    <source>
        <dbReference type="ARBA" id="ARBA00004496"/>
    </source>
</evidence>
<dbReference type="PANTHER" id="PTHR48111:SF35">
    <property type="entry name" value="TRANSCRIPTIONAL REGULATORY PROTEIN QSEB"/>
    <property type="match status" value="1"/>
</dbReference>
<evidence type="ECO:0000259" key="11">
    <source>
        <dbReference type="PROSITE" id="PS51755"/>
    </source>
</evidence>
<dbReference type="PROSITE" id="PS50110">
    <property type="entry name" value="RESPONSE_REGULATORY"/>
    <property type="match status" value="1"/>
</dbReference>
<dbReference type="SMART" id="SM00862">
    <property type="entry name" value="Trans_reg_C"/>
    <property type="match status" value="1"/>
</dbReference>
<keyword evidence="5" id="KW-0805">Transcription regulation</keyword>
<dbReference type="RefSeq" id="WP_055398497.1">
    <property type="nucleotide sequence ID" value="NZ_CP183985.1"/>
</dbReference>
<evidence type="ECO:0000256" key="3">
    <source>
        <dbReference type="ARBA" id="ARBA00022553"/>
    </source>
</evidence>
<evidence type="ECO:0000259" key="10">
    <source>
        <dbReference type="PROSITE" id="PS50110"/>
    </source>
</evidence>
<keyword evidence="2" id="KW-0963">Cytoplasm</keyword>
<dbReference type="InterPro" id="IPR011006">
    <property type="entry name" value="CheY-like_superfamily"/>
</dbReference>
<feature type="DNA-binding region" description="OmpR/PhoB-type" evidence="9">
    <location>
        <begin position="137"/>
        <end position="231"/>
    </location>
</feature>
<dbReference type="Pfam" id="PF00486">
    <property type="entry name" value="Trans_reg_C"/>
    <property type="match status" value="1"/>
</dbReference>
<evidence type="ECO:0000256" key="5">
    <source>
        <dbReference type="ARBA" id="ARBA00023015"/>
    </source>
</evidence>
<evidence type="ECO:0000256" key="7">
    <source>
        <dbReference type="ARBA" id="ARBA00023163"/>
    </source>
</evidence>
<dbReference type="Gene3D" id="3.40.50.2300">
    <property type="match status" value="1"/>
</dbReference>
<keyword evidence="3 8" id="KW-0597">Phosphoprotein</keyword>
<feature type="modified residue" description="4-aspartylphosphate" evidence="8">
    <location>
        <position position="51"/>
    </location>
</feature>
<dbReference type="CDD" id="cd00383">
    <property type="entry name" value="trans_reg_C"/>
    <property type="match status" value="1"/>
</dbReference>
<dbReference type="InterPro" id="IPR036388">
    <property type="entry name" value="WH-like_DNA-bd_sf"/>
</dbReference>
<evidence type="ECO:0000313" key="12">
    <source>
        <dbReference type="EMBL" id="MFC3936468.1"/>
    </source>
</evidence>
<dbReference type="Gene3D" id="6.10.250.690">
    <property type="match status" value="1"/>
</dbReference>
<dbReference type="PANTHER" id="PTHR48111">
    <property type="entry name" value="REGULATOR OF RPOS"/>
    <property type="match status" value="1"/>
</dbReference>
<keyword evidence="7" id="KW-0804">Transcription</keyword>
<feature type="domain" description="Response regulatory" evidence="10">
    <location>
        <begin position="2"/>
        <end position="129"/>
    </location>
</feature>
<gene>
    <name evidence="12" type="ORF">ACFOW3_17770</name>
</gene>
<evidence type="ECO:0000256" key="4">
    <source>
        <dbReference type="ARBA" id="ARBA00023012"/>
    </source>
</evidence>
<keyword evidence="6 9" id="KW-0238">DNA-binding</keyword>
<reference evidence="13" key="1">
    <citation type="journal article" date="2019" name="Int. J. Syst. Evol. Microbiol.">
        <title>The Global Catalogue of Microorganisms (GCM) 10K type strain sequencing project: providing services to taxonomists for standard genome sequencing and annotation.</title>
        <authorList>
            <consortium name="The Broad Institute Genomics Platform"/>
            <consortium name="The Broad Institute Genome Sequencing Center for Infectious Disease"/>
            <person name="Wu L."/>
            <person name="Ma J."/>
        </authorList>
    </citation>
    <scope>NUCLEOTIDE SEQUENCE [LARGE SCALE GENOMIC DNA]</scope>
    <source>
        <strain evidence="13">CCUG 2113</strain>
    </source>
</reference>
<evidence type="ECO:0000256" key="9">
    <source>
        <dbReference type="PROSITE-ProRule" id="PRU01091"/>
    </source>
</evidence>
<dbReference type="SUPFAM" id="SSF52172">
    <property type="entry name" value="CheY-like"/>
    <property type="match status" value="1"/>
</dbReference>
<accession>A0ABV8DD51</accession>
<organism evidence="12 13">
    <name type="scientific">Acidovorax facilis</name>
    <dbReference type="NCBI Taxonomy" id="12917"/>
    <lineage>
        <taxon>Bacteria</taxon>
        <taxon>Pseudomonadati</taxon>
        <taxon>Pseudomonadota</taxon>
        <taxon>Betaproteobacteria</taxon>
        <taxon>Burkholderiales</taxon>
        <taxon>Comamonadaceae</taxon>
        <taxon>Acidovorax</taxon>
    </lineage>
</organism>
<evidence type="ECO:0000313" key="13">
    <source>
        <dbReference type="Proteomes" id="UP001595693"/>
    </source>
</evidence>
<keyword evidence="4" id="KW-0902">Two-component regulatory system</keyword>